<dbReference type="Pfam" id="PF17131">
    <property type="entry name" value="LolA_like"/>
    <property type="match status" value="1"/>
</dbReference>
<keyword evidence="3" id="KW-0449">Lipoprotein</keyword>
<organism evidence="3 4">
    <name type="scientific">Treponema vincentii</name>
    <dbReference type="NCBI Taxonomy" id="69710"/>
    <lineage>
        <taxon>Bacteria</taxon>
        <taxon>Pseudomonadati</taxon>
        <taxon>Spirochaetota</taxon>
        <taxon>Spirochaetia</taxon>
        <taxon>Spirochaetales</taxon>
        <taxon>Treponemataceae</taxon>
        <taxon>Treponema</taxon>
    </lineage>
</organism>
<feature type="chain" id="PRO_5027042431" evidence="1">
    <location>
        <begin position="29"/>
        <end position="259"/>
    </location>
</feature>
<evidence type="ECO:0000259" key="2">
    <source>
        <dbReference type="Pfam" id="PF17131"/>
    </source>
</evidence>
<accession>A0A6P1Y149</accession>
<dbReference type="RefSeq" id="WP_162663881.1">
    <property type="nucleotide sequence ID" value="NZ_CP048020.1"/>
</dbReference>
<feature type="domain" description="Uncharacterized protein TP-0789" evidence="2">
    <location>
        <begin position="81"/>
        <end position="257"/>
    </location>
</feature>
<dbReference type="EMBL" id="CP048020">
    <property type="protein sequence ID" value="QHX43566.1"/>
    <property type="molecule type" value="Genomic_DNA"/>
</dbReference>
<feature type="signal peptide" evidence="1">
    <location>
        <begin position="1"/>
        <end position="28"/>
    </location>
</feature>
<dbReference type="CDD" id="cd16329">
    <property type="entry name" value="LolA_like"/>
    <property type="match status" value="1"/>
</dbReference>
<evidence type="ECO:0000256" key="1">
    <source>
        <dbReference type="SAM" id="SignalP"/>
    </source>
</evidence>
<dbReference type="Gene3D" id="2.50.20.10">
    <property type="entry name" value="Lipoprotein localisation LolA/LolB/LppX"/>
    <property type="match status" value="1"/>
</dbReference>
<keyword evidence="1" id="KW-0732">Signal</keyword>
<dbReference type="InterPro" id="IPR033399">
    <property type="entry name" value="TP_0789-like"/>
</dbReference>
<proteinExistence type="predicted"/>
<sequence length="259" mass="29469">MDYKTMTKKHAAVFFAAILCALPLSLSAQIPSTEEMYGILEKQYEAGNFDKDITCTLSLIIEKPNEPKSAQQYKLFRRDTKDQTTLVQLAPEADKGTGYMQEKNNLWVYDPTSHQFTHSSLKRAIGDSDASVSDVNKRSEFRKTYEITDIAASKLGKFDVYAVTLKTLLSDARYAQEKYYVRKTDPLILKIESYGSSGRLMRTTLLPKYVKIGNFNWPAQSIYINEINKGEKTTQILSDFDTSDIPDVVFTKAYLEKIN</sequence>
<evidence type="ECO:0000313" key="4">
    <source>
        <dbReference type="Proteomes" id="UP000464374"/>
    </source>
</evidence>
<reference evidence="3 4" key="1">
    <citation type="submission" date="2020-01" db="EMBL/GenBank/DDBJ databases">
        <title>Complete genome sequence of a human oral phylogroup 1 Treponema sp. strain ATCC 700766, originally isolated from periodontitis dental plaque.</title>
        <authorList>
            <person name="Chan Y."/>
            <person name="Huo Y.-B."/>
            <person name="Yu X.-L."/>
            <person name="Zeng H."/>
            <person name="Leung W.-K."/>
            <person name="Watt R.M."/>
        </authorList>
    </citation>
    <scope>NUCLEOTIDE SEQUENCE [LARGE SCALE GENOMIC DNA]</scope>
    <source>
        <strain evidence="3 4">OMZ 804</strain>
    </source>
</reference>
<gene>
    <name evidence="3" type="ORF">GWP43_09075</name>
</gene>
<name>A0A6P1Y149_9SPIR</name>
<protein>
    <submittedName>
        <fullName evidence="3">Outer membrane lipoprotein-sorting protein</fullName>
    </submittedName>
</protein>
<dbReference type="KEGG" id="trz:GWP43_09075"/>
<dbReference type="Proteomes" id="UP000464374">
    <property type="component" value="Chromosome"/>
</dbReference>
<dbReference type="AlphaFoldDB" id="A0A6P1Y149"/>
<evidence type="ECO:0000313" key="3">
    <source>
        <dbReference type="EMBL" id="QHX43566.1"/>
    </source>
</evidence>